<dbReference type="OrthoDB" id="5786478at2"/>
<protein>
    <submittedName>
        <fullName evidence="4">Carbonyl reductase</fullName>
    </submittedName>
</protein>
<dbReference type="PANTHER" id="PTHR42901">
    <property type="entry name" value="ALCOHOL DEHYDROGENASE"/>
    <property type="match status" value="1"/>
</dbReference>
<evidence type="ECO:0000256" key="3">
    <source>
        <dbReference type="RuleBase" id="RU000363"/>
    </source>
</evidence>
<dbReference type="SUPFAM" id="SSF51735">
    <property type="entry name" value="NAD(P)-binding Rossmann-fold domains"/>
    <property type="match status" value="1"/>
</dbReference>
<dbReference type="PRINTS" id="PR00081">
    <property type="entry name" value="GDHRDH"/>
</dbReference>
<dbReference type="Pfam" id="PF00106">
    <property type="entry name" value="adh_short"/>
    <property type="match status" value="1"/>
</dbReference>
<evidence type="ECO:0000256" key="1">
    <source>
        <dbReference type="ARBA" id="ARBA00006484"/>
    </source>
</evidence>
<dbReference type="InterPro" id="IPR002347">
    <property type="entry name" value="SDR_fam"/>
</dbReference>
<gene>
    <name evidence="4" type="ORF">EP57_03350</name>
</gene>
<dbReference type="AlphaFoldDB" id="A0A099WF38"/>
<organism evidence="4 5">
    <name type="scientific">Listeria booriae</name>
    <dbReference type="NCBI Taxonomy" id="1552123"/>
    <lineage>
        <taxon>Bacteria</taxon>
        <taxon>Bacillati</taxon>
        <taxon>Bacillota</taxon>
        <taxon>Bacilli</taxon>
        <taxon>Bacillales</taxon>
        <taxon>Listeriaceae</taxon>
        <taxon>Listeria</taxon>
    </lineage>
</organism>
<evidence type="ECO:0000313" key="4">
    <source>
        <dbReference type="EMBL" id="KGL43153.1"/>
    </source>
</evidence>
<proteinExistence type="inferred from homology"/>
<dbReference type="eggNOG" id="COG1028">
    <property type="taxonomic scope" value="Bacteria"/>
</dbReference>
<dbReference type="PRINTS" id="PR00080">
    <property type="entry name" value="SDRFAMILY"/>
</dbReference>
<dbReference type="GeneID" id="58716461"/>
<dbReference type="GO" id="GO:0016491">
    <property type="term" value="F:oxidoreductase activity"/>
    <property type="evidence" value="ECO:0007669"/>
    <property type="project" value="UniProtKB-KW"/>
</dbReference>
<dbReference type="Proteomes" id="UP000029844">
    <property type="component" value="Unassembled WGS sequence"/>
</dbReference>
<dbReference type="PANTHER" id="PTHR42901:SF1">
    <property type="entry name" value="ALCOHOL DEHYDROGENASE"/>
    <property type="match status" value="1"/>
</dbReference>
<keyword evidence="5" id="KW-1185">Reference proteome</keyword>
<dbReference type="EMBL" id="JNFA01000008">
    <property type="protein sequence ID" value="KGL43153.1"/>
    <property type="molecule type" value="Genomic_DNA"/>
</dbReference>
<accession>A0A099WF38</accession>
<name>A0A099WF38_9LIST</name>
<dbReference type="STRING" id="1552123.EP57_03350"/>
<dbReference type="GO" id="GO:0005829">
    <property type="term" value="C:cytosol"/>
    <property type="evidence" value="ECO:0007669"/>
    <property type="project" value="TreeGrafter"/>
</dbReference>
<dbReference type="Gene3D" id="3.40.50.720">
    <property type="entry name" value="NAD(P)-binding Rossmann-like Domain"/>
    <property type="match status" value="1"/>
</dbReference>
<comment type="caution">
    <text evidence="4">The sequence shown here is derived from an EMBL/GenBank/DDBJ whole genome shotgun (WGS) entry which is preliminary data.</text>
</comment>
<comment type="similarity">
    <text evidence="1 3">Belongs to the short-chain dehydrogenases/reductases (SDR) family.</text>
</comment>
<dbReference type="RefSeq" id="WP_036084237.1">
    <property type="nucleotide sequence ID" value="NZ_CBCSHQ010000009.1"/>
</dbReference>
<dbReference type="InterPro" id="IPR036291">
    <property type="entry name" value="NAD(P)-bd_dom_sf"/>
</dbReference>
<reference evidence="4 5" key="1">
    <citation type="submission" date="2014-05" db="EMBL/GenBank/DDBJ databases">
        <title>Novel Listeriaceae from food processing environments.</title>
        <authorList>
            <person name="den Bakker H.C."/>
        </authorList>
    </citation>
    <scope>NUCLEOTIDE SEQUENCE [LARGE SCALE GENOMIC DNA]</scope>
    <source>
        <strain evidence="4 5">FSL A5-0281</strain>
    </source>
</reference>
<sequence>MAKKVFITGANKGIGKQVAYQMGKNGWTVLIGARDESRGLAAVDELKAEGIDAVYVNIDLQHPETISSAVSVIKSQHSDLAMLINNAAIPGDMRKPGYEFTLDELREVMETNVFGTFDLTQQLLPVLEKNNGRILNVSIPIGMSDFFNPFAYKMSKAALNTITQSLAQNFSQAAKPIEIFAIMPGGTTTDLNGNMTGDFMKTAPEAGKLIADIIFDGQNHNSEIINFNGKVADYNNGLF</sequence>
<keyword evidence="2" id="KW-0560">Oxidoreductase</keyword>
<evidence type="ECO:0000256" key="2">
    <source>
        <dbReference type="ARBA" id="ARBA00023002"/>
    </source>
</evidence>
<evidence type="ECO:0000313" key="5">
    <source>
        <dbReference type="Proteomes" id="UP000029844"/>
    </source>
</evidence>